<keyword evidence="1" id="KW-0812">Transmembrane</keyword>
<dbReference type="AlphaFoldDB" id="A0ABD5NF31"/>
<organism evidence="2 3">
    <name type="scientific">Halobacterium litoreum</name>
    <dbReference type="NCBI Taxonomy" id="2039234"/>
    <lineage>
        <taxon>Archaea</taxon>
        <taxon>Methanobacteriati</taxon>
        <taxon>Methanobacteriota</taxon>
        <taxon>Stenosarchaea group</taxon>
        <taxon>Halobacteria</taxon>
        <taxon>Halobacteriales</taxon>
        <taxon>Halobacteriaceae</taxon>
        <taxon>Halobacterium</taxon>
    </lineage>
</organism>
<protein>
    <submittedName>
        <fullName evidence="2">Uncharacterized protein</fullName>
    </submittedName>
</protein>
<keyword evidence="1" id="KW-1133">Transmembrane helix</keyword>
<keyword evidence="3" id="KW-1185">Reference proteome</keyword>
<name>A0ABD5NF31_9EURY</name>
<dbReference type="RefSeq" id="WP_232571223.1">
    <property type="nucleotide sequence ID" value="NZ_CP089466.1"/>
</dbReference>
<feature type="transmembrane region" description="Helical" evidence="1">
    <location>
        <begin position="7"/>
        <end position="30"/>
    </location>
</feature>
<evidence type="ECO:0000313" key="3">
    <source>
        <dbReference type="Proteomes" id="UP001595660"/>
    </source>
</evidence>
<feature type="transmembrane region" description="Helical" evidence="1">
    <location>
        <begin position="50"/>
        <end position="72"/>
    </location>
</feature>
<dbReference type="EMBL" id="JBHRWN010000002">
    <property type="protein sequence ID" value="MFC3477652.1"/>
    <property type="molecule type" value="Genomic_DNA"/>
</dbReference>
<comment type="caution">
    <text evidence="2">The sequence shown here is derived from an EMBL/GenBank/DDBJ whole genome shotgun (WGS) entry which is preliminary data.</text>
</comment>
<sequence length="77" mass="8079">MGPIERAIGVAGAIGVIIAGLMLLTCIPHLGEPGFNMKACVLPVIPQIAVPNFPLIILLALVFGGLLVWSWVDDQGF</sequence>
<evidence type="ECO:0000313" key="2">
    <source>
        <dbReference type="EMBL" id="MFC3477652.1"/>
    </source>
</evidence>
<accession>A0ABD5NF31</accession>
<proteinExistence type="predicted"/>
<dbReference type="Proteomes" id="UP001595660">
    <property type="component" value="Unassembled WGS sequence"/>
</dbReference>
<keyword evidence="1" id="KW-0472">Membrane</keyword>
<evidence type="ECO:0000256" key="1">
    <source>
        <dbReference type="SAM" id="Phobius"/>
    </source>
</evidence>
<gene>
    <name evidence="2" type="ORF">ACFOKC_07935</name>
</gene>
<reference evidence="2 3" key="1">
    <citation type="journal article" date="2019" name="Int. J. Syst. Evol. Microbiol.">
        <title>The Global Catalogue of Microorganisms (GCM) 10K type strain sequencing project: providing services to taxonomists for standard genome sequencing and annotation.</title>
        <authorList>
            <consortium name="The Broad Institute Genomics Platform"/>
            <consortium name="The Broad Institute Genome Sequencing Center for Infectious Disease"/>
            <person name="Wu L."/>
            <person name="Ma J."/>
        </authorList>
    </citation>
    <scope>NUCLEOTIDE SEQUENCE [LARGE SCALE GENOMIC DNA]</scope>
    <source>
        <strain evidence="2 3">CGMCC 1.12562</strain>
    </source>
</reference>
<dbReference type="GeneID" id="69116415"/>